<proteinExistence type="predicted"/>
<gene>
    <name evidence="3" type="ORF">FRACA_1270013</name>
</gene>
<evidence type="ECO:0000256" key="1">
    <source>
        <dbReference type="SAM" id="MobiDB-lite"/>
    </source>
</evidence>
<name>A0A2I2KKD1_9ACTN</name>
<keyword evidence="2" id="KW-0472">Membrane</keyword>
<feature type="compositionally biased region" description="Gly residues" evidence="1">
    <location>
        <begin position="200"/>
        <end position="212"/>
    </location>
</feature>
<sequence>MPEFAMIMALMAVMVMFVGIFGTLRGRVDRIGIHDRRRGLMVAAGGFAVAVIGFGFAVPVGVDRDDVALRADALTGTRDAPRASPSAGNRPGADLESPVPTLPPYPDAIYGADGIAGAVPSPPLGQPADGTTPGPLGGAAGPAGPSAELGDATDQQRPDAPYWSAPYWSAAPGDSGGRGEEQGDDGTAGHGTSSEYGETPGRGGSSGYGRTSGNGGSSGYGGMSGYGGYGGYGGSDGPSGYGGGSGHGGGVSGYRGSPGYGGAGGSTEGRGTGAVSRRGAGAGVPVTAAPTGPAGGPAAGAVGGRGGSGPRPATGSGGVAADRSGGVGTRLGGGAGTGSGGGVGGRSGAPWGRSDFGAGWPPEVRVDLDQPESGPTGGAARAVGGCSAAGGPAPLVVADPFGSGGASCGG</sequence>
<dbReference type="Proteomes" id="UP000234331">
    <property type="component" value="Unassembled WGS sequence"/>
</dbReference>
<accession>A0A2I2KKD1</accession>
<keyword evidence="2" id="KW-0812">Transmembrane</keyword>
<keyword evidence="2" id="KW-1133">Transmembrane helix</keyword>
<feature type="compositionally biased region" description="Gly residues" evidence="1">
    <location>
        <begin position="325"/>
        <end position="347"/>
    </location>
</feature>
<feature type="compositionally biased region" description="Low complexity" evidence="1">
    <location>
        <begin position="107"/>
        <end position="118"/>
    </location>
</feature>
<feature type="compositionally biased region" description="Gly residues" evidence="1">
    <location>
        <begin position="259"/>
        <end position="272"/>
    </location>
</feature>
<dbReference type="AlphaFoldDB" id="A0A2I2KKD1"/>
<dbReference type="RefSeq" id="WP_101830215.1">
    <property type="nucleotide sequence ID" value="NZ_FZMO01000032.1"/>
</dbReference>
<feature type="transmembrane region" description="Helical" evidence="2">
    <location>
        <begin position="40"/>
        <end position="62"/>
    </location>
</feature>
<feature type="region of interest" description="Disordered" evidence="1">
    <location>
        <begin position="78"/>
        <end position="212"/>
    </location>
</feature>
<evidence type="ECO:0000313" key="3">
    <source>
        <dbReference type="EMBL" id="SNQ46129.1"/>
    </source>
</evidence>
<organism evidence="3 4">
    <name type="scientific">Frankia canadensis</name>
    <dbReference type="NCBI Taxonomy" id="1836972"/>
    <lineage>
        <taxon>Bacteria</taxon>
        <taxon>Bacillati</taxon>
        <taxon>Actinomycetota</taxon>
        <taxon>Actinomycetes</taxon>
        <taxon>Frankiales</taxon>
        <taxon>Frankiaceae</taxon>
        <taxon>Frankia</taxon>
    </lineage>
</organism>
<protein>
    <submittedName>
        <fullName evidence="3">Uncharacterized protein</fullName>
    </submittedName>
</protein>
<dbReference type="EMBL" id="FZMO01000032">
    <property type="protein sequence ID" value="SNQ46129.1"/>
    <property type="molecule type" value="Genomic_DNA"/>
</dbReference>
<feature type="region of interest" description="Disordered" evidence="1">
    <location>
        <begin position="259"/>
        <end position="380"/>
    </location>
</feature>
<evidence type="ECO:0000256" key="2">
    <source>
        <dbReference type="SAM" id="Phobius"/>
    </source>
</evidence>
<evidence type="ECO:0000313" key="4">
    <source>
        <dbReference type="Proteomes" id="UP000234331"/>
    </source>
</evidence>
<feature type="transmembrane region" description="Helical" evidence="2">
    <location>
        <begin position="6"/>
        <end position="28"/>
    </location>
</feature>
<reference evidence="3 4" key="1">
    <citation type="submission" date="2017-06" db="EMBL/GenBank/DDBJ databases">
        <authorList>
            <person name="Kim H.J."/>
            <person name="Triplett B.A."/>
        </authorList>
    </citation>
    <scope>NUCLEOTIDE SEQUENCE [LARGE SCALE GENOMIC DNA]</scope>
    <source>
        <strain evidence="3">FRACA_ARgP5</strain>
    </source>
</reference>
<feature type="compositionally biased region" description="Low complexity" evidence="1">
    <location>
        <begin position="273"/>
        <end position="292"/>
    </location>
</feature>
<feature type="compositionally biased region" description="Gly residues" evidence="1">
    <location>
        <begin position="293"/>
        <end position="309"/>
    </location>
</feature>
<keyword evidence="4" id="KW-1185">Reference proteome</keyword>